<evidence type="ECO:0000256" key="4">
    <source>
        <dbReference type="PROSITE-ProRule" id="PRU00125"/>
    </source>
</evidence>
<feature type="domain" description="LIM zinc-binding" evidence="5">
    <location>
        <begin position="2"/>
        <end position="62"/>
    </location>
</feature>
<protein>
    <recommendedName>
        <fullName evidence="5">LIM zinc-binding domain-containing protein</fullName>
    </recommendedName>
</protein>
<dbReference type="RefSeq" id="XP_001742832.1">
    <property type="nucleotide sequence ID" value="XM_001742780.1"/>
</dbReference>
<dbReference type="EMBL" id="CH991543">
    <property type="protein sequence ID" value="EDQ93070.1"/>
    <property type="molecule type" value="Genomic_DNA"/>
</dbReference>
<evidence type="ECO:0000313" key="6">
    <source>
        <dbReference type="EMBL" id="EDQ93070.1"/>
    </source>
</evidence>
<dbReference type="SUPFAM" id="SSF57716">
    <property type="entry name" value="Glucocorticoid receptor-like (DNA-binding domain)"/>
    <property type="match status" value="2"/>
</dbReference>
<keyword evidence="3 4" id="KW-0440">LIM domain</keyword>
<dbReference type="GO" id="GO:0046872">
    <property type="term" value="F:metal ion binding"/>
    <property type="evidence" value="ECO:0007669"/>
    <property type="project" value="UniProtKB-KW"/>
</dbReference>
<dbReference type="KEGG" id="mbr:MONBRDRAFT_13898"/>
<dbReference type="InterPro" id="IPR001781">
    <property type="entry name" value="Znf_LIM"/>
</dbReference>
<dbReference type="CDD" id="cd09358">
    <property type="entry name" value="LIM_Mical_like"/>
    <property type="match status" value="1"/>
</dbReference>
<keyword evidence="1 4" id="KW-0479">Metal-binding</keyword>
<dbReference type="Proteomes" id="UP000001357">
    <property type="component" value="Unassembled WGS sequence"/>
</dbReference>
<proteinExistence type="predicted"/>
<dbReference type="Gene3D" id="2.10.110.10">
    <property type="entry name" value="Cysteine Rich Protein"/>
    <property type="match status" value="1"/>
</dbReference>
<gene>
    <name evidence="6" type="ORF">MONBRDRAFT_13898</name>
</gene>
<keyword evidence="7" id="KW-1185">Reference proteome</keyword>
<evidence type="ECO:0000313" key="7">
    <source>
        <dbReference type="Proteomes" id="UP000001357"/>
    </source>
</evidence>
<reference evidence="6 7" key="1">
    <citation type="journal article" date="2008" name="Nature">
        <title>The genome of the choanoflagellate Monosiga brevicollis and the origin of metazoans.</title>
        <authorList>
            <consortium name="JGI Sequencing"/>
            <person name="King N."/>
            <person name="Westbrook M.J."/>
            <person name="Young S.L."/>
            <person name="Kuo A."/>
            <person name="Abedin M."/>
            <person name="Chapman J."/>
            <person name="Fairclough S."/>
            <person name="Hellsten U."/>
            <person name="Isogai Y."/>
            <person name="Letunic I."/>
            <person name="Marr M."/>
            <person name="Pincus D."/>
            <person name="Putnam N."/>
            <person name="Rokas A."/>
            <person name="Wright K.J."/>
            <person name="Zuzow R."/>
            <person name="Dirks W."/>
            <person name="Good M."/>
            <person name="Goodstein D."/>
            <person name="Lemons D."/>
            <person name="Li W."/>
            <person name="Lyons J.B."/>
            <person name="Morris A."/>
            <person name="Nichols S."/>
            <person name="Richter D.J."/>
            <person name="Salamov A."/>
            <person name="Bork P."/>
            <person name="Lim W.A."/>
            <person name="Manning G."/>
            <person name="Miller W.T."/>
            <person name="McGinnis W."/>
            <person name="Shapiro H."/>
            <person name="Tjian R."/>
            <person name="Grigoriev I.V."/>
            <person name="Rokhsar D."/>
        </authorList>
    </citation>
    <scope>NUCLEOTIDE SEQUENCE [LARGE SCALE GENOMIC DNA]</scope>
    <source>
        <strain evidence="7">MX1 / ATCC 50154</strain>
    </source>
</reference>
<dbReference type="Pfam" id="PF00412">
    <property type="entry name" value="LIM"/>
    <property type="match status" value="1"/>
</dbReference>
<name>A9UQM4_MONBE</name>
<dbReference type="FunFam" id="2.10.110.10:FF:000002">
    <property type="entry name" value="LIM domain and actin-binding 1"/>
    <property type="match status" value="1"/>
</dbReference>
<dbReference type="AlphaFoldDB" id="A9UQM4"/>
<evidence type="ECO:0000256" key="3">
    <source>
        <dbReference type="ARBA" id="ARBA00023038"/>
    </source>
</evidence>
<feature type="non-terminal residue" evidence="6">
    <location>
        <position position="1"/>
    </location>
</feature>
<dbReference type="SMART" id="SM00132">
    <property type="entry name" value="LIM"/>
    <property type="match status" value="1"/>
</dbReference>
<evidence type="ECO:0000256" key="1">
    <source>
        <dbReference type="ARBA" id="ARBA00022723"/>
    </source>
</evidence>
<organism evidence="6 7">
    <name type="scientific">Monosiga brevicollis</name>
    <name type="common">Choanoflagellate</name>
    <dbReference type="NCBI Taxonomy" id="81824"/>
    <lineage>
        <taxon>Eukaryota</taxon>
        <taxon>Choanoflagellata</taxon>
        <taxon>Craspedida</taxon>
        <taxon>Salpingoecidae</taxon>
        <taxon>Monosiga</taxon>
    </lineage>
</organism>
<dbReference type="PROSITE" id="PS50023">
    <property type="entry name" value="LIM_DOMAIN_2"/>
    <property type="match status" value="1"/>
</dbReference>
<dbReference type="eggNOG" id="KOG1700">
    <property type="taxonomic scope" value="Eukaryota"/>
</dbReference>
<evidence type="ECO:0000256" key="2">
    <source>
        <dbReference type="ARBA" id="ARBA00022833"/>
    </source>
</evidence>
<dbReference type="PROSITE" id="PS00478">
    <property type="entry name" value="LIM_DOMAIN_1"/>
    <property type="match status" value="1"/>
</dbReference>
<dbReference type="InParanoid" id="A9UQM4"/>
<dbReference type="PANTHER" id="PTHR24206">
    <property type="entry name" value="OS06G0237300 PROTEIN"/>
    <property type="match status" value="1"/>
</dbReference>
<evidence type="ECO:0000259" key="5">
    <source>
        <dbReference type="PROSITE" id="PS50023"/>
    </source>
</evidence>
<accession>A9UQM4</accession>
<keyword evidence="2 4" id="KW-0862">Zinc</keyword>
<dbReference type="GeneID" id="5888004"/>
<sequence length="77" mass="8904">SNKCLVCTRPVYAMEKVEADGMLFHKWCFRCAECNCKVNTGNYAALEGKIYCKAHFKQLFKLRGRYTFEEGRPDVSV</sequence>